<dbReference type="GO" id="GO:0004601">
    <property type="term" value="F:peroxidase activity"/>
    <property type="evidence" value="ECO:0007669"/>
    <property type="project" value="UniProtKB-KW"/>
</dbReference>
<dbReference type="Gene3D" id="1.10.489.10">
    <property type="entry name" value="Chloroperoxidase-like"/>
    <property type="match status" value="1"/>
</dbReference>
<reference evidence="10 11" key="1">
    <citation type="submission" date="2017-06" db="EMBL/GenBank/DDBJ databases">
        <title>Ant-infecting Ophiocordyceps genomes reveal a high diversity of potential behavioral manipulation genes and a possible major role for enterotoxins.</title>
        <authorList>
            <person name="De Bekker C."/>
            <person name="Evans H.C."/>
            <person name="Brachmann A."/>
            <person name="Hughes D.P."/>
        </authorList>
    </citation>
    <scope>NUCLEOTIDE SEQUENCE [LARGE SCALE GENOMIC DNA]</scope>
    <source>
        <strain evidence="10 11">Map64</strain>
    </source>
</reference>
<keyword evidence="3" id="KW-0349">Heme</keyword>
<accession>A0A2C5YGP1</accession>
<evidence type="ECO:0000259" key="9">
    <source>
        <dbReference type="PROSITE" id="PS51405"/>
    </source>
</evidence>
<feature type="signal peptide" evidence="8">
    <location>
        <begin position="1"/>
        <end position="17"/>
    </location>
</feature>
<keyword evidence="2" id="KW-0575">Peroxidase</keyword>
<evidence type="ECO:0000256" key="3">
    <source>
        <dbReference type="ARBA" id="ARBA00022617"/>
    </source>
</evidence>
<protein>
    <recommendedName>
        <fullName evidence="9">Heme haloperoxidase family profile domain-containing protein</fullName>
    </recommendedName>
</protein>
<proteinExistence type="inferred from homology"/>
<evidence type="ECO:0000256" key="4">
    <source>
        <dbReference type="ARBA" id="ARBA00022723"/>
    </source>
</evidence>
<dbReference type="PROSITE" id="PS51405">
    <property type="entry name" value="HEME_HALOPEROXIDASE"/>
    <property type="match status" value="1"/>
</dbReference>
<gene>
    <name evidence="10" type="ORF">CDD81_586</name>
</gene>
<keyword evidence="11" id="KW-1185">Reference proteome</keyword>
<dbReference type="EMBL" id="NJET01000011">
    <property type="protein sequence ID" value="PHH66061.1"/>
    <property type="molecule type" value="Genomic_DNA"/>
</dbReference>
<keyword evidence="8" id="KW-0732">Signal</keyword>
<dbReference type="InterPro" id="IPR036851">
    <property type="entry name" value="Chloroperoxidase-like_sf"/>
</dbReference>
<keyword evidence="6" id="KW-0408">Iron</keyword>
<evidence type="ECO:0000256" key="2">
    <source>
        <dbReference type="ARBA" id="ARBA00022559"/>
    </source>
</evidence>
<dbReference type="SUPFAM" id="SSF47571">
    <property type="entry name" value="Cloroperoxidase"/>
    <property type="match status" value="1"/>
</dbReference>
<organism evidence="10 11">
    <name type="scientific">Ophiocordyceps australis</name>
    <dbReference type="NCBI Taxonomy" id="1399860"/>
    <lineage>
        <taxon>Eukaryota</taxon>
        <taxon>Fungi</taxon>
        <taxon>Dikarya</taxon>
        <taxon>Ascomycota</taxon>
        <taxon>Pezizomycotina</taxon>
        <taxon>Sordariomycetes</taxon>
        <taxon>Hypocreomycetidae</taxon>
        <taxon>Hypocreales</taxon>
        <taxon>Ophiocordycipitaceae</taxon>
        <taxon>Ophiocordyceps</taxon>
    </lineage>
</organism>
<dbReference type="OrthoDB" id="407298at2759"/>
<dbReference type="InterPro" id="IPR000028">
    <property type="entry name" value="Chloroperoxidase"/>
</dbReference>
<name>A0A2C5YGP1_9HYPO</name>
<dbReference type="Proteomes" id="UP000226192">
    <property type="component" value="Unassembled WGS sequence"/>
</dbReference>
<comment type="caution">
    <text evidence="10">The sequence shown here is derived from an EMBL/GenBank/DDBJ whole genome shotgun (WGS) entry which is preliminary data.</text>
</comment>
<evidence type="ECO:0000256" key="1">
    <source>
        <dbReference type="ARBA" id="ARBA00001970"/>
    </source>
</evidence>
<feature type="chain" id="PRO_5013107008" description="Heme haloperoxidase family profile domain-containing protein" evidence="8">
    <location>
        <begin position="18"/>
        <end position="406"/>
    </location>
</feature>
<dbReference type="PANTHER" id="PTHR33577">
    <property type="entry name" value="STERIGMATOCYSTIN BIOSYNTHESIS PEROXIDASE STCC-RELATED"/>
    <property type="match status" value="1"/>
</dbReference>
<keyword evidence="5" id="KW-0560">Oxidoreductase</keyword>
<sequence length="406" mass="43393">MKLTLAAVVALGSGALAFPPELFERGLGEEHLQLAARLMAQMAEEGDENLSRRQLFGSQPVSTSGIHEFIPPGPGDDRGPCPGLNALANHGYLPRNGVANLLQFFQATTSVYNMGPDIAAILAVYGGATSGDFISFSMGGDETRNFFGKPRGLSFTHNIFEVDASPTRGDFYSTGNGYKLQLENFKSLYDAPQGPNGYGLDQIADHAARRREHSKHTNPLFFSSPITVFVANTAHAFIPRILSNFSSENPGGYLDGNTLKSFFAIDGADSGSFIYREGHERIPDNWYHRSIPYTVIGLGADLAAMSLKHPSLLSLGGNTGKVDSFVGLDLADLTGGVFNVATLFSGNNLGCFAYRSAQDATPGLQNPGLQAMFTSFAGTLVSALGCPQMPRIDRNSLAKYPGAKGY</sequence>
<evidence type="ECO:0000256" key="8">
    <source>
        <dbReference type="SAM" id="SignalP"/>
    </source>
</evidence>
<evidence type="ECO:0000256" key="7">
    <source>
        <dbReference type="ARBA" id="ARBA00025795"/>
    </source>
</evidence>
<dbReference type="AlphaFoldDB" id="A0A2C5YGP1"/>
<comment type="cofactor">
    <cofactor evidence="1">
        <name>heme b</name>
        <dbReference type="ChEBI" id="CHEBI:60344"/>
    </cofactor>
</comment>
<dbReference type="PANTHER" id="PTHR33577:SF1">
    <property type="entry name" value="HEME HALOPEROXIDASE FAMILY PROFILE DOMAIN-CONTAINING PROTEIN"/>
    <property type="match status" value="1"/>
</dbReference>
<keyword evidence="4" id="KW-0479">Metal-binding</keyword>
<feature type="domain" description="Heme haloperoxidase family profile" evidence="9">
    <location>
        <begin position="65"/>
        <end position="304"/>
    </location>
</feature>
<evidence type="ECO:0000256" key="6">
    <source>
        <dbReference type="ARBA" id="ARBA00023004"/>
    </source>
</evidence>
<evidence type="ECO:0000256" key="5">
    <source>
        <dbReference type="ARBA" id="ARBA00023002"/>
    </source>
</evidence>
<dbReference type="GO" id="GO:0046872">
    <property type="term" value="F:metal ion binding"/>
    <property type="evidence" value="ECO:0007669"/>
    <property type="project" value="UniProtKB-KW"/>
</dbReference>
<evidence type="ECO:0000313" key="11">
    <source>
        <dbReference type="Proteomes" id="UP000226192"/>
    </source>
</evidence>
<dbReference type="Pfam" id="PF01328">
    <property type="entry name" value="Peroxidase_2"/>
    <property type="match status" value="1"/>
</dbReference>
<evidence type="ECO:0000313" key="10">
    <source>
        <dbReference type="EMBL" id="PHH66061.1"/>
    </source>
</evidence>
<comment type="similarity">
    <text evidence="7">Belongs to the chloroperoxidase family.</text>
</comment>